<dbReference type="AlphaFoldDB" id="A0A7I4EWM1"/>
<sequence length="246" mass="27923">MEVKPMSPGSNFTTYSLPTSPTAKNVGVQGIDALVHQTYNLPRPKTASSSSLFRFLLCSRPCFQHYVDVDIGHDDATVDFDEESNGRVHYLDSGCSHEQWQQRMELQAVMRHLEVRWQLFDEALSRFRDLEAMLAICADRVRWRHHTATGVKDAHVAEDLNSLISRKLSMEVSINRITQLLPTGELGATFDRDGYGRETQTKGSSRVEAAMGLYQECRDDFGSDKLRTARLCVLEEDSYTLCNQRV</sequence>
<name>A0A7I4EWM1_PHYPA</name>
<accession>A0A7I4EWM1</accession>
<reference evidence="1 2" key="1">
    <citation type="journal article" date="2008" name="Science">
        <title>The Physcomitrella genome reveals evolutionary insights into the conquest of land by plants.</title>
        <authorList>
            <person name="Rensing S."/>
            <person name="Lang D."/>
            <person name="Zimmer A."/>
            <person name="Terry A."/>
            <person name="Salamov A."/>
            <person name="Shapiro H."/>
            <person name="Nishiyama T."/>
            <person name="Perroud P.-F."/>
            <person name="Lindquist E."/>
            <person name="Kamisugi Y."/>
            <person name="Tanahashi T."/>
            <person name="Sakakibara K."/>
            <person name="Fujita T."/>
            <person name="Oishi K."/>
            <person name="Shin-I T."/>
            <person name="Kuroki Y."/>
            <person name="Toyoda A."/>
            <person name="Suzuki Y."/>
            <person name="Hashimoto A."/>
            <person name="Yamaguchi K."/>
            <person name="Sugano A."/>
            <person name="Kohara Y."/>
            <person name="Fujiyama A."/>
            <person name="Anterola A."/>
            <person name="Aoki S."/>
            <person name="Ashton N."/>
            <person name="Barbazuk W.B."/>
            <person name="Barker E."/>
            <person name="Bennetzen J."/>
            <person name="Bezanilla M."/>
            <person name="Blankenship R."/>
            <person name="Cho S.H."/>
            <person name="Dutcher S."/>
            <person name="Estelle M."/>
            <person name="Fawcett J.A."/>
            <person name="Gundlach H."/>
            <person name="Hanada K."/>
            <person name="Heyl A."/>
            <person name="Hicks K.A."/>
            <person name="Hugh J."/>
            <person name="Lohr M."/>
            <person name="Mayer K."/>
            <person name="Melkozernov A."/>
            <person name="Murata T."/>
            <person name="Nelson D."/>
            <person name="Pils B."/>
            <person name="Prigge M."/>
            <person name="Reiss B."/>
            <person name="Renner T."/>
            <person name="Rombauts S."/>
            <person name="Rushton P."/>
            <person name="Sanderfoot A."/>
            <person name="Schween G."/>
            <person name="Shiu S.-H."/>
            <person name="Stueber K."/>
            <person name="Theodoulou F.L."/>
            <person name="Tu H."/>
            <person name="Van de Peer Y."/>
            <person name="Verrier P.J."/>
            <person name="Waters E."/>
            <person name="Wood A."/>
            <person name="Yang L."/>
            <person name="Cove D."/>
            <person name="Cuming A."/>
            <person name="Hasebe M."/>
            <person name="Lucas S."/>
            <person name="Mishler D.B."/>
            <person name="Reski R."/>
            <person name="Grigoriev I."/>
            <person name="Quatrano R.S."/>
            <person name="Boore J.L."/>
        </authorList>
    </citation>
    <scope>NUCLEOTIDE SEQUENCE [LARGE SCALE GENOMIC DNA]</scope>
    <source>
        <strain evidence="1 2">cv. Gransden 2004</strain>
    </source>
</reference>
<organism evidence="1 2">
    <name type="scientific">Physcomitrium patens</name>
    <name type="common">Spreading-leaved earth moss</name>
    <name type="synonym">Physcomitrella patens</name>
    <dbReference type="NCBI Taxonomy" id="3218"/>
    <lineage>
        <taxon>Eukaryota</taxon>
        <taxon>Viridiplantae</taxon>
        <taxon>Streptophyta</taxon>
        <taxon>Embryophyta</taxon>
        <taxon>Bryophyta</taxon>
        <taxon>Bryophytina</taxon>
        <taxon>Bryopsida</taxon>
        <taxon>Funariidae</taxon>
        <taxon>Funariales</taxon>
        <taxon>Funariaceae</taxon>
        <taxon>Physcomitrium</taxon>
    </lineage>
</organism>
<reference evidence="1" key="3">
    <citation type="submission" date="2020-12" db="UniProtKB">
        <authorList>
            <consortium name="EnsemblPlants"/>
        </authorList>
    </citation>
    <scope>IDENTIFICATION</scope>
</reference>
<protein>
    <submittedName>
        <fullName evidence="1">Uncharacterized protein</fullName>
    </submittedName>
</protein>
<dbReference type="EMBL" id="ABEU02000008">
    <property type="status" value="NOT_ANNOTATED_CDS"/>
    <property type="molecule type" value="Genomic_DNA"/>
</dbReference>
<proteinExistence type="predicted"/>
<dbReference type="Proteomes" id="UP000006727">
    <property type="component" value="Chromosome 8"/>
</dbReference>
<keyword evidence="2" id="KW-1185">Reference proteome</keyword>
<evidence type="ECO:0000313" key="1">
    <source>
        <dbReference type="EnsemblPlants" id="PAC:32966150.CDS.1"/>
    </source>
</evidence>
<dbReference type="EnsemblPlants" id="Pp3c8_6580V3.7">
    <property type="protein sequence ID" value="PAC:32966150.CDS.1"/>
    <property type="gene ID" value="Pp3c8_6580"/>
</dbReference>
<reference evidence="1 2" key="2">
    <citation type="journal article" date="2018" name="Plant J.">
        <title>The Physcomitrella patens chromosome-scale assembly reveals moss genome structure and evolution.</title>
        <authorList>
            <person name="Lang D."/>
            <person name="Ullrich K.K."/>
            <person name="Murat F."/>
            <person name="Fuchs J."/>
            <person name="Jenkins J."/>
            <person name="Haas F.B."/>
            <person name="Piednoel M."/>
            <person name="Gundlach H."/>
            <person name="Van Bel M."/>
            <person name="Meyberg R."/>
            <person name="Vives C."/>
            <person name="Morata J."/>
            <person name="Symeonidi A."/>
            <person name="Hiss M."/>
            <person name="Muchero W."/>
            <person name="Kamisugi Y."/>
            <person name="Saleh O."/>
            <person name="Blanc G."/>
            <person name="Decker E.L."/>
            <person name="van Gessel N."/>
            <person name="Grimwood J."/>
            <person name="Hayes R.D."/>
            <person name="Graham S.W."/>
            <person name="Gunter L.E."/>
            <person name="McDaniel S.F."/>
            <person name="Hoernstein S.N.W."/>
            <person name="Larsson A."/>
            <person name="Li F.W."/>
            <person name="Perroud P.F."/>
            <person name="Phillips J."/>
            <person name="Ranjan P."/>
            <person name="Rokshar D.S."/>
            <person name="Rothfels C.J."/>
            <person name="Schneider L."/>
            <person name="Shu S."/>
            <person name="Stevenson D.W."/>
            <person name="Thummler F."/>
            <person name="Tillich M."/>
            <person name="Villarreal Aguilar J.C."/>
            <person name="Widiez T."/>
            <person name="Wong G.K."/>
            <person name="Wymore A."/>
            <person name="Zhang Y."/>
            <person name="Zimmer A.D."/>
            <person name="Quatrano R.S."/>
            <person name="Mayer K.F.X."/>
            <person name="Goodstein D."/>
            <person name="Casacuberta J.M."/>
            <person name="Vandepoele K."/>
            <person name="Reski R."/>
            <person name="Cuming A.C."/>
            <person name="Tuskan G.A."/>
            <person name="Maumus F."/>
            <person name="Salse J."/>
            <person name="Schmutz J."/>
            <person name="Rensing S.A."/>
        </authorList>
    </citation>
    <scope>NUCLEOTIDE SEQUENCE [LARGE SCALE GENOMIC DNA]</scope>
    <source>
        <strain evidence="1 2">cv. Gransden 2004</strain>
    </source>
</reference>
<evidence type="ECO:0000313" key="2">
    <source>
        <dbReference type="Proteomes" id="UP000006727"/>
    </source>
</evidence>
<gene>
    <name evidence="1" type="primary">LOC112286008</name>
</gene>
<dbReference type="Gramene" id="Pp3c8_6580V3.7">
    <property type="protein sequence ID" value="PAC:32966150.CDS.1"/>
    <property type="gene ID" value="Pp3c8_6580"/>
</dbReference>